<accession>A0ABR9AHV4</accession>
<evidence type="ECO:0000256" key="1">
    <source>
        <dbReference type="SAM" id="SignalP"/>
    </source>
</evidence>
<dbReference type="Proteomes" id="UP000647133">
    <property type="component" value="Unassembled WGS sequence"/>
</dbReference>
<proteinExistence type="predicted"/>
<evidence type="ECO:0000313" key="3">
    <source>
        <dbReference type="Proteomes" id="UP000647133"/>
    </source>
</evidence>
<protein>
    <submittedName>
        <fullName evidence="2">Type IX secretion system membrane protein PorP/SprF</fullName>
    </submittedName>
</protein>
<gene>
    <name evidence="2" type="ORF">IFO69_06195</name>
</gene>
<keyword evidence="1" id="KW-0732">Signal</keyword>
<dbReference type="NCBIfam" id="TIGR03519">
    <property type="entry name" value="T9SS_PorP_fam"/>
    <property type="match status" value="1"/>
</dbReference>
<comment type="caution">
    <text evidence="2">The sequence shown here is derived from an EMBL/GenBank/DDBJ whole genome shotgun (WGS) entry which is preliminary data.</text>
</comment>
<dbReference type="InterPro" id="IPR019861">
    <property type="entry name" value="PorP/SprF_Bacteroidetes"/>
</dbReference>
<dbReference type="EMBL" id="JACYTQ010000002">
    <property type="protein sequence ID" value="MBD8488332.1"/>
    <property type="molecule type" value="Genomic_DNA"/>
</dbReference>
<feature type="chain" id="PRO_5047524596" evidence="1">
    <location>
        <begin position="28"/>
        <end position="325"/>
    </location>
</feature>
<evidence type="ECO:0000313" key="2">
    <source>
        <dbReference type="EMBL" id="MBD8488332.1"/>
    </source>
</evidence>
<feature type="signal peptide" evidence="1">
    <location>
        <begin position="1"/>
        <end position="27"/>
    </location>
</feature>
<dbReference type="RefSeq" id="WP_192009210.1">
    <property type="nucleotide sequence ID" value="NZ_JACYTQ010000002.1"/>
</dbReference>
<organism evidence="2 3">
    <name type="scientific">Echinicola arenosa</name>
    <dbReference type="NCBI Taxonomy" id="2774144"/>
    <lineage>
        <taxon>Bacteria</taxon>
        <taxon>Pseudomonadati</taxon>
        <taxon>Bacteroidota</taxon>
        <taxon>Cytophagia</taxon>
        <taxon>Cytophagales</taxon>
        <taxon>Cyclobacteriaceae</taxon>
        <taxon>Echinicola</taxon>
    </lineage>
</organism>
<name>A0ABR9AHV4_9BACT</name>
<keyword evidence="3" id="KW-1185">Reference proteome</keyword>
<sequence length="325" mass="36120">MKKRIYLCFILFSSISLGIITSSSVMAQQDAQFTQYMYNGLFYNPAYAGQKSGYRFSALHRSQWLGYSTSTGQGGAPTTQLLTASGRIPTMNFGWGLSFTNDDIGPTTNQDINLSLAYHRKLRRGTLSLGVFGGVFSSTIKYDEIDVVNPDPSIPMGGDESQMSANFGAGLLYETTKYYVGLSSRHINEPTFDFGNGAFDNQLNNHSYLQVGYRISTFAQVTFDPSILVKSVGFNNFSYDVSVIATHNDRISGGLAYRGEESLSVLFGYQLLRDRSLRLGYAFDLVVGGNEAKAPSSHEFMLSYNLPSVTRKVQKIIQRTPRFRY</sequence>
<dbReference type="Pfam" id="PF11751">
    <property type="entry name" value="PorP_SprF"/>
    <property type="match status" value="1"/>
</dbReference>
<reference evidence="2 3" key="1">
    <citation type="submission" date="2020-09" db="EMBL/GenBank/DDBJ databases">
        <title>Echinicola sp. CAU 1574 isolated from sand of Sido Beach.</title>
        <authorList>
            <person name="Kim W."/>
        </authorList>
    </citation>
    <scope>NUCLEOTIDE SEQUENCE [LARGE SCALE GENOMIC DNA]</scope>
    <source>
        <strain evidence="2 3">CAU 1574</strain>
    </source>
</reference>